<evidence type="ECO:0000313" key="3">
    <source>
        <dbReference type="Proteomes" id="UP000245634"/>
    </source>
</evidence>
<feature type="domain" description="ABM" evidence="1">
    <location>
        <begin position="2"/>
        <end position="90"/>
    </location>
</feature>
<comment type="caution">
    <text evidence="2">The sequence shown here is derived from an EMBL/GenBank/DDBJ whole genome shotgun (WGS) entry which is preliminary data.</text>
</comment>
<keyword evidence="3" id="KW-1185">Reference proteome</keyword>
<dbReference type="InterPro" id="IPR050744">
    <property type="entry name" value="AI-2_Isomerase_LsrG"/>
</dbReference>
<dbReference type="PANTHER" id="PTHR33336:SF3">
    <property type="entry name" value="ABM DOMAIN-CONTAINING PROTEIN"/>
    <property type="match status" value="1"/>
</dbReference>
<keyword evidence="2" id="KW-0503">Monooxygenase</keyword>
<dbReference type="InterPro" id="IPR011008">
    <property type="entry name" value="Dimeric_a/b-barrel"/>
</dbReference>
<dbReference type="EMBL" id="QGGL01000007">
    <property type="protein sequence ID" value="PWK13339.1"/>
    <property type="molecule type" value="Genomic_DNA"/>
</dbReference>
<dbReference type="PROSITE" id="PS51725">
    <property type="entry name" value="ABM"/>
    <property type="match status" value="1"/>
</dbReference>
<keyword evidence="2" id="KW-0560">Oxidoreductase</keyword>
<protein>
    <submittedName>
        <fullName evidence="2">Quinol monooxygenase YgiN</fullName>
    </submittedName>
</protein>
<dbReference type="PANTHER" id="PTHR33336">
    <property type="entry name" value="QUINOL MONOOXYGENASE YGIN-RELATED"/>
    <property type="match status" value="1"/>
</dbReference>
<evidence type="ECO:0000259" key="1">
    <source>
        <dbReference type="PROSITE" id="PS51725"/>
    </source>
</evidence>
<dbReference type="AlphaFoldDB" id="A0A316D8Q3"/>
<dbReference type="RefSeq" id="WP_109688541.1">
    <property type="nucleotide sequence ID" value="NZ_QGGL01000007.1"/>
</dbReference>
<name>A0A316D8Q3_9BACL</name>
<dbReference type="InterPro" id="IPR007138">
    <property type="entry name" value="ABM_dom"/>
</dbReference>
<proteinExistence type="predicted"/>
<dbReference type="OrthoDB" id="287932at2"/>
<accession>A0A316D8Q3</accession>
<dbReference type="Gene3D" id="3.30.70.100">
    <property type="match status" value="1"/>
</dbReference>
<dbReference type="SUPFAM" id="SSF54909">
    <property type="entry name" value="Dimeric alpha+beta barrel"/>
    <property type="match status" value="1"/>
</dbReference>
<dbReference type="Pfam" id="PF03992">
    <property type="entry name" value="ABM"/>
    <property type="match status" value="1"/>
</dbReference>
<gene>
    <name evidence="2" type="ORF">C7459_1075</name>
</gene>
<organism evidence="2 3">
    <name type="scientific">Tumebacillus permanentifrigoris</name>
    <dbReference type="NCBI Taxonomy" id="378543"/>
    <lineage>
        <taxon>Bacteria</taxon>
        <taxon>Bacillati</taxon>
        <taxon>Bacillota</taxon>
        <taxon>Bacilli</taxon>
        <taxon>Bacillales</taxon>
        <taxon>Alicyclobacillaceae</taxon>
        <taxon>Tumebacillus</taxon>
    </lineage>
</organism>
<reference evidence="2 3" key="1">
    <citation type="submission" date="2018-05" db="EMBL/GenBank/DDBJ databases">
        <title>Genomic Encyclopedia of Type Strains, Phase IV (KMG-IV): sequencing the most valuable type-strain genomes for metagenomic binning, comparative biology and taxonomic classification.</title>
        <authorList>
            <person name="Goeker M."/>
        </authorList>
    </citation>
    <scope>NUCLEOTIDE SEQUENCE [LARGE SCALE GENOMIC DNA]</scope>
    <source>
        <strain evidence="2 3">DSM 18773</strain>
    </source>
</reference>
<sequence>MIIIHAYLTVNPSQREEFLEKAKRVVTGTQAEAGNISYQLYEDAEQPNTFVILEKWQDQAAVAHHQQTAHFIQFNQDAAGLLAGPAQVEFYHVADNK</sequence>
<dbReference type="GO" id="GO:0004497">
    <property type="term" value="F:monooxygenase activity"/>
    <property type="evidence" value="ECO:0007669"/>
    <property type="project" value="UniProtKB-KW"/>
</dbReference>
<dbReference type="Proteomes" id="UP000245634">
    <property type="component" value="Unassembled WGS sequence"/>
</dbReference>
<evidence type="ECO:0000313" key="2">
    <source>
        <dbReference type="EMBL" id="PWK13339.1"/>
    </source>
</evidence>